<evidence type="ECO:0000313" key="1">
    <source>
        <dbReference type="EMBL" id="KAG5592670.1"/>
    </source>
</evidence>
<accession>A0A9J5Y0P6</accession>
<keyword evidence="2" id="KW-1185">Reference proteome</keyword>
<sequence length="63" mass="7127">MACQPSLQKQLGKLLGEKNCSINYEDYTNGKLISACVQEGISLCNDIKLNQQIKRHRLPLRLP</sequence>
<dbReference type="Proteomes" id="UP000824120">
    <property type="component" value="Chromosome 8"/>
</dbReference>
<evidence type="ECO:0000313" key="2">
    <source>
        <dbReference type="Proteomes" id="UP000824120"/>
    </source>
</evidence>
<reference evidence="1 2" key="1">
    <citation type="submission" date="2020-09" db="EMBL/GenBank/DDBJ databases">
        <title>De no assembly of potato wild relative species, Solanum commersonii.</title>
        <authorList>
            <person name="Cho K."/>
        </authorList>
    </citation>
    <scope>NUCLEOTIDE SEQUENCE [LARGE SCALE GENOMIC DNA]</scope>
    <source>
        <strain evidence="1">LZ3.2</strain>
        <tissue evidence="1">Leaf</tissue>
    </source>
</reference>
<name>A0A9J5Y0P6_SOLCO</name>
<protein>
    <submittedName>
        <fullName evidence="1">Uncharacterized protein</fullName>
    </submittedName>
</protein>
<comment type="caution">
    <text evidence="1">The sequence shown here is derived from an EMBL/GenBank/DDBJ whole genome shotgun (WGS) entry which is preliminary data.</text>
</comment>
<gene>
    <name evidence="1" type="ORF">H5410_043184</name>
</gene>
<dbReference type="EMBL" id="JACXVP010000008">
    <property type="protein sequence ID" value="KAG5592670.1"/>
    <property type="molecule type" value="Genomic_DNA"/>
</dbReference>
<proteinExistence type="predicted"/>
<dbReference type="OrthoDB" id="1735266at2759"/>
<organism evidence="1 2">
    <name type="scientific">Solanum commersonii</name>
    <name type="common">Commerson's wild potato</name>
    <name type="synonym">Commerson's nightshade</name>
    <dbReference type="NCBI Taxonomy" id="4109"/>
    <lineage>
        <taxon>Eukaryota</taxon>
        <taxon>Viridiplantae</taxon>
        <taxon>Streptophyta</taxon>
        <taxon>Embryophyta</taxon>
        <taxon>Tracheophyta</taxon>
        <taxon>Spermatophyta</taxon>
        <taxon>Magnoliopsida</taxon>
        <taxon>eudicotyledons</taxon>
        <taxon>Gunneridae</taxon>
        <taxon>Pentapetalae</taxon>
        <taxon>asterids</taxon>
        <taxon>lamiids</taxon>
        <taxon>Solanales</taxon>
        <taxon>Solanaceae</taxon>
        <taxon>Solanoideae</taxon>
        <taxon>Solaneae</taxon>
        <taxon>Solanum</taxon>
    </lineage>
</organism>
<dbReference type="AlphaFoldDB" id="A0A9J5Y0P6"/>